<dbReference type="PhylomeDB" id="A0A0G4I4K4"/>
<proteinExistence type="predicted"/>
<protein>
    <submittedName>
        <fullName evidence="2">Uncharacterized protein</fullName>
    </submittedName>
</protein>
<dbReference type="AlphaFoldDB" id="A0A0G4I4K4"/>
<reference evidence="2" key="1">
    <citation type="submission" date="2014-11" db="EMBL/GenBank/DDBJ databases">
        <authorList>
            <person name="Otto D Thomas"/>
            <person name="Naeem Raeece"/>
        </authorList>
    </citation>
    <scope>NUCLEOTIDE SEQUENCE</scope>
</reference>
<accession>A0A0G4I4K4</accession>
<dbReference type="EMBL" id="CDMZ01005076">
    <property type="protein sequence ID" value="CEM51871.1"/>
    <property type="molecule type" value="Genomic_DNA"/>
</dbReference>
<evidence type="ECO:0000313" key="2">
    <source>
        <dbReference type="EMBL" id="CEM51871.1"/>
    </source>
</evidence>
<name>A0A0G4I4K4_9ALVE</name>
<feature type="region of interest" description="Disordered" evidence="1">
    <location>
        <begin position="624"/>
        <end position="645"/>
    </location>
</feature>
<dbReference type="VEuPathDB" id="CryptoDB:Cvel_1805"/>
<evidence type="ECO:0000256" key="1">
    <source>
        <dbReference type="SAM" id="MobiDB-lite"/>
    </source>
</evidence>
<feature type="region of interest" description="Disordered" evidence="1">
    <location>
        <begin position="62"/>
        <end position="87"/>
    </location>
</feature>
<organism evidence="2">
    <name type="scientific">Chromera velia CCMP2878</name>
    <dbReference type="NCBI Taxonomy" id="1169474"/>
    <lineage>
        <taxon>Eukaryota</taxon>
        <taxon>Sar</taxon>
        <taxon>Alveolata</taxon>
        <taxon>Colpodellida</taxon>
        <taxon>Chromeraceae</taxon>
        <taxon>Chromera</taxon>
    </lineage>
</organism>
<gene>
    <name evidence="2" type="ORF">Cvel_1805</name>
</gene>
<sequence length="790" mass="88312">MDDCFLFCARVCRNFRRAYIEQKGGKTSTSFQCVLEETESGAASNRLNDVIAGLEADKRRRGVKEPLQSLSAMGNSEKDEAGMARPSSRIPREFQIPATSLVVLLLAKALQTPHALFFAKRVAEFFHVPPVSLLIAHLTEMGQDSLPSLVKTLSRFGLSDDFRELEGMFDSLGLNLEDLVPGPRFVLRLASFVREGDVAGLRSCLQEHMQSMTQRARRSLISCSDVATTKEVVELHESLCRKSRERGVDPLLMKEMEDAVVSACVESGKFKEPAVWYVLTRRLSWSQEEGGSALRMLKAYVSRLSDLEIKLRGLWTGGLSDEWFLDVLVCLCGDLMYLSSFKEGGCPVRGLYESDVLGGVLRKFALMWKEWTQEGSLTEDLKRSLEFVDNSDLRFKRCAIRDAMDAVCFVLLNGGSVELLREFIALVGVKDFFLMLQMTTQVCAYWTKQQIGTFRYLCELRPEWTFAVGDRRGWVILREWEEVEFLVFECGLPWASVLEKTILPGSLHSEALQAGAPAELLHVPEVGVSLPIFRVELSYGARFRNDDADAMVADILGLQKIRQKEGRWRACPTERGVEALPKGAVNLYLESLWETGTLPFYHLEPDSVYANFRSALFSVADQREKGGASRSRSGGGRKAAQRKRGENESLSILPIPVFRLRASWLWPHHRCSSNTTETSLCDKPQYVPSMTALALGQAYAWRRIVGNLTTVALLHRCSCFTVMGESTDCLKRVSGIGPGPTHGLDGVPSRAATQALGTFAWNVRQSLPLEKARPFISRLVLDGVVRLLES</sequence>